<reference evidence="1 2" key="1">
    <citation type="journal article" date="2019" name="Nat. Ecol. Evol.">
        <title>Megaphylogeny resolves global patterns of mushroom evolution.</title>
        <authorList>
            <person name="Varga T."/>
            <person name="Krizsan K."/>
            <person name="Foldi C."/>
            <person name="Dima B."/>
            <person name="Sanchez-Garcia M."/>
            <person name="Sanchez-Ramirez S."/>
            <person name="Szollosi G.J."/>
            <person name="Szarkandi J.G."/>
            <person name="Papp V."/>
            <person name="Albert L."/>
            <person name="Andreopoulos W."/>
            <person name="Angelini C."/>
            <person name="Antonin V."/>
            <person name="Barry K.W."/>
            <person name="Bougher N.L."/>
            <person name="Buchanan P."/>
            <person name="Buyck B."/>
            <person name="Bense V."/>
            <person name="Catcheside P."/>
            <person name="Chovatia M."/>
            <person name="Cooper J."/>
            <person name="Damon W."/>
            <person name="Desjardin D."/>
            <person name="Finy P."/>
            <person name="Geml J."/>
            <person name="Haridas S."/>
            <person name="Hughes K."/>
            <person name="Justo A."/>
            <person name="Karasinski D."/>
            <person name="Kautmanova I."/>
            <person name="Kiss B."/>
            <person name="Kocsube S."/>
            <person name="Kotiranta H."/>
            <person name="LaButti K.M."/>
            <person name="Lechner B.E."/>
            <person name="Liimatainen K."/>
            <person name="Lipzen A."/>
            <person name="Lukacs Z."/>
            <person name="Mihaltcheva S."/>
            <person name="Morgado L.N."/>
            <person name="Niskanen T."/>
            <person name="Noordeloos M.E."/>
            <person name="Ohm R.A."/>
            <person name="Ortiz-Santana B."/>
            <person name="Ovrebo C."/>
            <person name="Racz N."/>
            <person name="Riley R."/>
            <person name="Savchenko A."/>
            <person name="Shiryaev A."/>
            <person name="Soop K."/>
            <person name="Spirin V."/>
            <person name="Szebenyi C."/>
            <person name="Tomsovsky M."/>
            <person name="Tulloss R.E."/>
            <person name="Uehling J."/>
            <person name="Grigoriev I.V."/>
            <person name="Vagvolgyi C."/>
            <person name="Papp T."/>
            <person name="Martin F.M."/>
            <person name="Miettinen O."/>
            <person name="Hibbett D.S."/>
            <person name="Nagy L.G."/>
        </authorList>
    </citation>
    <scope>NUCLEOTIDE SEQUENCE [LARGE SCALE GENOMIC DNA]</scope>
    <source>
        <strain evidence="1 2">NL-1719</strain>
    </source>
</reference>
<accession>A0ACD3A8B9</accession>
<keyword evidence="2" id="KW-1185">Reference proteome</keyword>
<evidence type="ECO:0000313" key="2">
    <source>
        <dbReference type="Proteomes" id="UP000308600"/>
    </source>
</evidence>
<evidence type="ECO:0000313" key="1">
    <source>
        <dbReference type="EMBL" id="TFK61952.1"/>
    </source>
</evidence>
<dbReference type="EMBL" id="ML208617">
    <property type="protein sequence ID" value="TFK61952.1"/>
    <property type="molecule type" value="Genomic_DNA"/>
</dbReference>
<protein>
    <submittedName>
        <fullName evidence="1">Uncharacterized protein</fullName>
    </submittedName>
</protein>
<dbReference type="Proteomes" id="UP000308600">
    <property type="component" value="Unassembled WGS sequence"/>
</dbReference>
<name>A0ACD3A8B9_9AGAR</name>
<gene>
    <name evidence="1" type="ORF">BDN72DRAFT_413887</name>
</gene>
<organism evidence="1 2">
    <name type="scientific">Pluteus cervinus</name>
    <dbReference type="NCBI Taxonomy" id="181527"/>
    <lineage>
        <taxon>Eukaryota</taxon>
        <taxon>Fungi</taxon>
        <taxon>Dikarya</taxon>
        <taxon>Basidiomycota</taxon>
        <taxon>Agaricomycotina</taxon>
        <taxon>Agaricomycetes</taxon>
        <taxon>Agaricomycetidae</taxon>
        <taxon>Agaricales</taxon>
        <taxon>Pluteineae</taxon>
        <taxon>Pluteaceae</taxon>
        <taxon>Pluteus</taxon>
    </lineage>
</organism>
<proteinExistence type="predicted"/>
<sequence>MVQSWTLLNVDKRQTSGQIGKLGEFWASGTDRELLYRLLVPVTDLSTESIGAGISGWAGDRILCVGDNNEDVPDNLLTQAEQDALGGDPLQDYAEGNYQFVLNVVVDAEEKQAAYPVGKTWVLRNLSKMVYVRLDVLDQANCGGVEQVLLCFICWSSDPSCGIEFFEPRGEWAGDRFDINLVEVVEGGDEMWTDVTQNAIDIVQPFWNQYTL</sequence>